<sequence length="388" mass="41492">MASFHDVSPENEPFELSFRPTTDAPIYKYRWNRTHCHRKQADSKGTLLNQTTFIHAFAISVCEGIWGRVLGIKVCQPVDSSTFAALVGRSFVPYASQGTSMLWSLFFGSGGHSGGKQCTGGATPPSNGLVTYAFLVPKIIHPSQIIHERILREAPQARVVITHDDDWRDVFKEDGLRTYSELQQAIFDRSEVMQEDGFVFLKPKSSPIHLAAATTQENRDGIITDDSSDNLSISHHAVSTKLQADEPTSGGADSPKSDKGNAPDFCMATSATSASDSSSSATLSALSSGGVIGTSAILLSLGNSYYRSYTGGGGGGGGGGDVYRNRLNNAAQAYRWTVLYETSCAGPQWTAIAYVNNMEYGRGNAGSKGSAKEIAAKEALIALGILRA</sequence>
<dbReference type="EMBL" id="JACAZH010000102">
    <property type="protein sequence ID" value="KAF7326436.1"/>
    <property type="molecule type" value="Genomic_DNA"/>
</dbReference>
<comment type="caution">
    <text evidence="4">The sequence shown here is derived from an EMBL/GenBank/DDBJ whole genome shotgun (WGS) entry which is preliminary data.</text>
</comment>
<reference evidence="4" key="1">
    <citation type="submission" date="2020-05" db="EMBL/GenBank/DDBJ databases">
        <title>Mycena genomes resolve the evolution of fungal bioluminescence.</title>
        <authorList>
            <person name="Tsai I.J."/>
        </authorList>
    </citation>
    <scope>NUCLEOTIDE SEQUENCE</scope>
    <source>
        <strain evidence="4">160909Yilan</strain>
    </source>
</reference>
<feature type="region of interest" description="Disordered" evidence="2">
    <location>
        <begin position="239"/>
        <end position="265"/>
    </location>
</feature>
<proteinExistence type="predicted"/>
<dbReference type="Gene3D" id="3.30.160.20">
    <property type="match status" value="1"/>
</dbReference>
<dbReference type="GO" id="GO:0003723">
    <property type="term" value="F:RNA binding"/>
    <property type="evidence" value="ECO:0007669"/>
    <property type="project" value="UniProtKB-UniRule"/>
</dbReference>
<keyword evidence="5" id="KW-1185">Reference proteome</keyword>
<dbReference type="OrthoDB" id="3067877at2759"/>
<evidence type="ECO:0000313" key="5">
    <source>
        <dbReference type="Proteomes" id="UP000623467"/>
    </source>
</evidence>
<dbReference type="SUPFAM" id="SSF54768">
    <property type="entry name" value="dsRNA-binding domain-like"/>
    <property type="match status" value="1"/>
</dbReference>
<dbReference type="InterPro" id="IPR014720">
    <property type="entry name" value="dsRBD_dom"/>
</dbReference>
<evidence type="ECO:0000256" key="2">
    <source>
        <dbReference type="SAM" id="MobiDB-lite"/>
    </source>
</evidence>
<protein>
    <submittedName>
        <fullName evidence="4">DRBM domain-containing protein</fullName>
    </submittedName>
</protein>
<evidence type="ECO:0000259" key="3">
    <source>
        <dbReference type="PROSITE" id="PS50137"/>
    </source>
</evidence>
<dbReference type="Proteomes" id="UP000623467">
    <property type="component" value="Unassembled WGS sequence"/>
</dbReference>
<gene>
    <name evidence="4" type="ORF">MSAN_02512200</name>
</gene>
<dbReference type="SMART" id="SM00358">
    <property type="entry name" value="DSRM"/>
    <property type="match status" value="1"/>
</dbReference>
<dbReference type="PROSITE" id="PS50137">
    <property type="entry name" value="DS_RBD"/>
    <property type="match status" value="1"/>
</dbReference>
<evidence type="ECO:0000313" key="4">
    <source>
        <dbReference type="EMBL" id="KAF7326436.1"/>
    </source>
</evidence>
<organism evidence="4 5">
    <name type="scientific">Mycena sanguinolenta</name>
    <dbReference type="NCBI Taxonomy" id="230812"/>
    <lineage>
        <taxon>Eukaryota</taxon>
        <taxon>Fungi</taxon>
        <taxon>Dikarya</taxon>
        <taxon>Basidiomycota</taxon>
        <taxon>Agaricomycotina</taxon>
        <taxon>Agaricomycetes</taxon>
        <taxon>Agaricomycetidae</taxon>
        <taxon>Agaricales</taxon>
        <taxon>Marasmiineae</taxon>
        <taxon>Mycenaceae</taxon>
        <taxon>Mycena</taxon>
    </lineage>
</organism>
<evidence type="ECO:0000256" key="1">
    <source>
        <dbReference type="PROSITE-ProRule" id="PRU00266"/>
    </source>
</evidence>
<dbReference type="AlphaFoldDB" id="A0A8H6U073"/>
<name>A0A8H6U073_9AGAR</name>
<dbReference type="Pfam" id="PF00035">
    <property type="entry name" value="dsrm"/>
    <property type="match status" value="1"/>
</dbReference>
<feature type="domain" description="DRBM" evidence="3">
    <location>
        <begin position="322"/>
        <end position="385"/>
    </location>
</feature>
<keyword evidence="1" id="KW-0694">RNA-binding</keyword>
<accession>A0A8H6U073</accession>